<evidence type="ECO:0000313" key="2">
    <source>
        <dbReference type="EMBL" id="QSX35344.1"/>
    </source>
</evidence>
<sequence>MITKIKDVFPERVHPVMDSIFPGGVEWHWKVKNVKKFGCLKSCPTYEKCRGCGPSGKLCSVEWTETPAKTAAFMVLKHIFDNFHYYNCDDLADEFALPLASEISEVLDFPFESNLSPAEALAIVKVRLKQAEFKANLFLLWEGCSIDGIEIAANYLIASHIKPWAQASDSQKVSRYNGLLLPTNYDYLFDRHLISFNQHGMIMLHSLAELENLYGILGIDPEAKLSFLPEETMQFLSGHNEQFHQVHAKMTN</sequence>
<evidence type="ECO:0000313" key="3">
    <source>
        <dbReference type="Proteomes" id="UP000662770"/>
    </source>
</evidence>
<dbReference type="Pfam" id="PF13391">
    <property type="entry name" value="HNH_2"/>
    <property type="match status" value="1"/>
</dbReference>
<accession>A0ABX7QVQ4</accession>
<organism evidence="2 3">
    <name type="scientific">Shewanella avicenniae</name>
    <dbReference type="NCBI Taxonomy" id="2814294"/>
    <lineage>
        <taxon>Bacteria</taxon>
        <taxon>Pseudomonadati</taxon>
        <taxon>Pseudomonadota</taxon>
        <taxon>Gammaproteobacteria</taxon>
        <taxon>Alteromonadales</taxon>
        <taxon>Shewanellaceae</taxon>
        <taxon>Shewanella</taxon>
    </lineage>
</organism>
<name>A0ABX7QVQ4_9GAMM</name>
<dbReference type="Proteomes" id="UP000662770">
    <property type="component" value="Chromosome"/>
</dbReference>
<keyword evidence="3" id="KW-1185">Reference proteome</keyword>
<reference evidence="2 3" key="1">
    <citation type="submission" date="2021-03" db="EMBL/GenBank/DDBJ databases">
        <title>Novel species identification of genus Shewanella.</title>
        <authorList>
            <person name="Liu G."/>
            <person name="Zhang Q."/>
        </authorList>
    </citation>
    <scope>NUCLEOTIDE SEQUENCE [LARGE SCALE GENOMIC DNA]</scope>
    <source>
        <strain evidence="2 3">FJAT-51800</strain>
    </source>
</reference>
<dbReference type="EMBL" id="CP071503">
    <property type="protein sequence ID" value="QSX35344.1"/>
    <property type="molecule type" value="Genomic_DNA"/>
</dbReference>
<keyword evidence="2" id="KW-0255">Endonuclease</keyword>
<dbReference type="InterPro" id="IPR003615">
    <property type="entry name" value="HNH_nuc"/>
</dbReference>
<dbReference type="GO" id="GO:0004519">
    <property type="term" value="F:endonuclease activity"/>
    <property type="evidence" value="ECO:0007669"/>
    <property type="project" value="UniProtKB-KW"/>
</dbReference>
<keyword evidence="2" id="KW-0540">Nuclease</keyword>
<dbReference type="RefSeq" id="WP_207356535.1">
    <property type="nucleotide sequence ID" value="NZ_CP071503.1"/>
</dbReference>
<protein>
    <submittedName>
        <fullName evidence="2">HNH endonuclease</fullName>
    </submittedName>
</protein>
<keyword evidence="2" id="KW-0378">Hydrolase</keyword>
<gene>
    <name evidence="2" type="ORF">JYB87_09215</name>
</gene>
<feature type="domain" description="HNH nuclease" evidence="1">
    <location>
        <begin position="144"/>
        <end position="197"/>
    </location>
</feature>
<proteinExistence type="predicted"/>
<evidence type="ECO:0000259" key="1">
    <source>
        <dbReference type="Pfam" id="PF13391"/>
    </source>
</evidence>